<sequence length="624" mass="67505">MTVDFPAPGTVRIEDHAVLGDSATAALVATDGTIDWLCLPRFDGPAVFAALLDPATGGRWVVRPRGLRSVHQVYETDTAVLRTRLTADSGIVEIRDALVLSAPFRSGTSSAAGELLRRVEVLEGAVDLEVEISVRGGAAPVREADSGLRWPGGPAPDGWSADVPELRCWSTRAMPGLVDGADRLHLVAGDTCAFGLTWAADTGPAGDGSHAAPGTAAAVAAVDVALDRTIGHWRTWAACIDYDGPHRELVRRSAITLKVCDYGPNGALVAAPTSSLPETLGGVRNWDYRFTWVRDAAYTVYALRRVGLVAEGEAFLRWVLDHCVRNDRPHLLYTLDGEQPRTESEDPHLAGYAGSRPVRWGNAASDQIQHDVYGEIIDCAYQWVRAGGEVDDEMWSALCDLGHRALDQWQTPDHGIWEIRQEGRPFTYSVALCQVAVDRLARIARSTGRSEEAQGWSDAADEILAAVRDRALDDEKSHYTEHLDQGGTVDASLLTLPLRRVVPADEPAMVATVEAVVASLGHPEPGADLLHRYHPDVSPDGLPGEEGAFVLCSFWWVENLTRQGRDAEAAALLDRLCSRANHVGLLPEQIDPRTGAFLGNFPQAFSHIGLISAAVDLERRRTPA</sequence>
<proteinExistence type="predicted"/>
<dbReference type="GO" id="GO:0004553">
    <property type="term" value="F:hydrolase activity, hydrolyzing O-glycosyl compounds"/>
    <property type="evidence" value="ECO:0007669"/>
    <property type="project" value="UniProtKB-ARBA"/>
</dbReference>
<dbReference type="Pfam" id="PF19291">
    <property type="entry name" value="TREH_N"/>
    <property type="match status" value="1"/>
</dbReference>
<dbReference type="Pfam" id="PF00723">
    <property type="entry name" value="Glyco_hydro_15"/>
    <property type="match status" value="1"/>
</dbReference>
<dbReference type="AlphaFoldDB" id="A0A4U6QKG5"/>
<dbReference type="PANTHER" id="PTHR31616:SF0">
    <property type="entry name" value="GLUCAN 1,4-ALPHA-GLUCOSIDASE"/>
    <property type="match status" value="1"/>
</dbReference>
<feature type="domain" description="GH15-like" evidence="1">
    <location>
        <begin position="244"/>
        <end position="614"/>
    </location>
</feature>
<feature type="domain" description="Trehalase-like N-terminal" evidence="2">
    <location>
        <begin position="11"/>
        <end position="86"/>
    </location>
</feature>
<evidence type="ECO:0000313" key="4">
    <source>
        <dbReference type="Proteomes" id="UP000306985"/>
    </source>
</evidence>
<dbReference type="Proteomes" id="UP000306985">
    <property type="component" value="Unassembled WGS sequence"/>
</dbReference>
<evidence type="ECO:0000259" key="2">
    <source>
        <dbReference type="Pfam" id="PF19291"/>
    </source>
</evidence>
<keyword evidence="4" id="KW-1185">Reference proteome</keyword>
<comment type="caution">
    <text evidence="3">The sequence shown here is derived from an EMBL/GenBank/DDBJ whole genome shotgun (WGS) entry which is preliminary data.</text>
</comment>
<organism evidence="3 4">
    <name type="scientific">Nakamurella flava</name>
    <dbReference type="NCBI Taxonomy" id="2576308"/>
    <lineage>
        <taxon>Bacteria</taxon>
        <taxon>Bacillati</taxon>
        <taxon>Actinomycetota</taxon>
        <taxon>Actinomycetes</taxon>
        <taxon>Nakamurellales</taxon>
        <taxon>Nakamurellaceae</taxon>
        <taxon>Nakamurella</taxon>
    </lineage>
</organism>
<accession>A0A4U6QKG5</accession>
<protein>
    <submittedName>
        <fullName evidence="3">Glycoside hydrolase family 15 protein</fullName>
    </submittedName>
</protein>
<dbReference type="GO" id="GO:0005975">
    <property type="term" value="P:carbohydrate metabolic process"/>
    <property type="evidence" value="ECO:0007669"/>
    <property type="project" value="InterPro"/>
</dbReference>
<dbReference type="InterPro" id="IPR045582">
    <property type="entry name" value="Trehalase-like_N"/>
</dbReference>
<reference evidence="3 4" key="1">
    <citation type="submission" date="2019-05" db="EMBL/GenBank/DDBJ databases">
        <title>Nakamurella sp. N5BH11, whole genome shotgun sequence.</title>
        <authorList>
            <person name="Tuo L."/>
        </authorList>
    </citation>
    <scope>NUCLEOTIDE SEQUENCE [LARGE SCALE GENOMIC DNA]</scope>
    <source>
        <strain evidence="3 4">N5BH11</strain>
    </source>
</reference>
<gene>
    <name evidence="3" type="ORF">FDO65_04925</name>
</gene>
<dbReference type="EMBL" id="SZZH01000001">
    <property type="protein sequence ID" value="TKV60997.1"/>
    <property type="molecule type" value="Genomic_DNA"/>
</dbReference>
<dbReference type="OrthoDB" id="3902805at2"/>
<name>A0A4U6QKG5_9ACTN</name>
<dbReference type="InterPro" id="IPR011613">
    <property type="entry name" value="GH15-like"/>
</dbReference>
<dbReference type="InterPro" id="IPR012341">
    <property type="entry name" value="6hp_glycosidase-like_sf"/>
</dbReference>
<dbReference type="Gene3D" id="1.50.10.10">
    <property type="match status" value="1"/>
</dbReference>
<keyword evidence="3" id="KW-0378">Hydrolase</keyword>
<evidence type="ECO:0000259" key="1">
    <source>
        <dbReference type="Pfam" id="PF00723"/>
    </source>
</evidence>
<evidence type="ECO:0000313" key="3">
    <source>
        <dbReference type="EMBL" id="TKV60997.1"/>
    </source>
</evidence>
<dbReference type="RefSeq" id="WP_137448300.1">
    <property type="nucleotide sequence ID" value="NZ_SZZH01000001.1"/>
</dbReference>
<dbReference type="SUPFAM" id="SSF48208">
    <property type="entry name" value="Six-hairpin glycosidases"/>
    <property type="match status" value="1"/>
</dbReference>
<dbReference type="PANTHER" id="PTHR31616">
    <property type="entry name" value="TREHALASE"/>
    <property type="match status" value="1"/>
</dbReference>
<dbReference type="InterPro" id="IPR008928">
    <property type="entry name" value="6-hairpin_glycosidase_sf"/>
</dbReference>